<dbReference type="AlphaFoldDB" id="A0A822Y3W1"/>
<comment type="caution">
    <text evidence="1">The sequence shown here is derived from an EMBL/GenBank/DDBJ whole genome shotgun (WGS) entry which is preliminary data.</text>
</comment>
<dbReference type="EMBL" id="DUZY01000002">
    <property type="protein sequence ID" value="DAD25735.1"/>
    <property type="molecule type" value="Genomic_DNA"/>
</dbReference>
<dbReference type="SUPFAM" id="SSF63825">
    <property type="entry name" value="YWTD domain"/>
    <property type="match status" value="1"/>
</dbReference>
<name>A0A822Y3W1_NELNU</name>
<evidence type="ECO:0000313" key="2">
    <source>
        <dbReference type="Proteomes" id="UP000607653"/>
    </source>
</evidence>
<dbReference type="Proteomes" id="UP000607653">
    <property type="component" value="Unassembled WGS sequence"/>
</dbReference>
<evidence type="ECO:0008006" key="3">
    <source>
        <dbReference type="Google" id="ProtNLM"/>
    </source>
</evidence>
<dbReference type="PANTHER" id="PTHR47590">
    <property type="entry name" value="F-BOX/KELCH-REPEAT PROTEIN SKIP25"/>
    <property type="match status" value="1"/>
</dbReference>
<proteinExistence type="predicted"/>
<keyword evidence="2" id="KW-1185">Reference proteome</keyword>
<accession>A0A822Y3W1</accession>
<protein>
    <recommendedName>
        <fullName evidence="3">F-box/kelch-repeat protein SKIP25-like</fullName>
    </recommendedName>
</protein>
<reference evidence="1 2" key="1">
    <citation type="journal article" date="2020" name="Mol. Biol. Evol.">
        <title>Distinct Expression and Methylation Patterns for Genes with Different Fates following a Single Whole-Genome Duplication in Flowering Plants.</title>
        <authorList>
            <person name="Shi T."/>
            <person name="Rahmani R.S."/>
            <person name="Gugger P.F."/>
            <person name="Wang M."/>
            <person name="Li H."/>
            <person name="Zhang Y."/>
            <person name="Li Z."/>
            <person name="Wang Q."/>
            <person name="Van de Peer Y."/>
            <person name="Marchal K."/>
            <person name="Chen J."/>
        </authorList>
    </citation>
    <scope>NUCLEOTIDE SEQUENCE [LARGE SCALE GENOMIC DNA]</scope>
    <source>
        <tissue evidence="1">Leaf</tissue>
    </source>
</reference>
<evidence type="ECO:0000313" key="1">
    <source>
        <dbReference type="EMBL" id="DAD25735.1"/>
    </source>
</evidence>
<sequence length="130" mass="14461">MKIPIYQSYTPLYLAHLKKKPTLSCASEEETQNTSMDEDVLYVVDETKGVLWRYNSSGDCWEELIQSVHLKGVVQIAADRGNVCAIRSYGCGIAVVDVVARPSQLWVVDPPPALQAIVVHILPRITRPVP</sequence>
<dbReference type="PANTHER" id="PTHR47590:SF7">
    <property type="entry name" value="OS06G0711700 PROTEIN"/>
    <property type="match status" value="1"/>
</dbReference>
<gene>
    <name evidence="1" type="ORF">HUJ06_027202</name>
</gene>
<organism evidence="1 2">
    <name type="scientific">Nelumbo nucifera</name>
    <name type="common">Sacred lotus</name>
    <dbReference type="NCBI Taxonomy" id="4432"/>
    <lineage>
        <taxon>Eukaryota</taxon>
        <taxon>Viridiplantae</taxon>
        <taxon>Streptophyta</taxon>
        <taxon>Embryophyta</taxon>
        <taxon>Tracheophyta</taxon>
        <taxon>Spermatophyta</taxon>
        <taxon>Magnoliopsida</taxon>
        <taxon>Proteales</taxon>
        <taxon>Nelumbonaceae</taxon>
        <taxon>Nelumbo</taxon>
    </lineage>
</organism>